<evidence type="ECO:0000313" key="1">
    <source>
        <dbReference type="EMBL" id="AKD02298.1"/>
    </source>
</evidence>
<organism evidence="1 2">
    <name type="scientific">Pontibacter korlensis</name>
    <dbReference type="NCBI Taxonomy" id="400092"/>
    <lineage>
        <taxon>Bacteria</taxon>
        <taxon>Pseudomonadati</taxon>
        <taxon>Bacteroidota</taxon>
        <taxon>Cytophagia</taxon>
        <taxon>Cytophagales</taxon>
        <taxon>Hymenobacteraceae</taxon>
        <taxon>Pontibacter</taxon>
    </lineage>
</organism>
<dbReference type="OrthoDB" id="843771at2"/>
<sequence length="522" mass="58837">MKRIFIYIVSITTAFTSLTACKDELEDNFYNPEETTQASIGGFFTEMLDNNRVRPSYWDVRTFIAMQPGVYTQSLSFQNSSTMYQQNPGYIQNRWDDFYRPGGDGGGAMAHYRAIEAAYAALPENEKASAEVFVQAAKVVMLDEASKMVDMWGDIPFSEAGSLNLTGAVTRPKFDSAEEVYSAILTGLEEASAFFANAQSTASFQKQDILLSGNIDKWERYANSLRLRLLMRTSFVNEAAAREEVTEMLGNPGQYPLVDESQYNILLAPLTNYIDNLNNALTEINSHSAPEYMLENVLKPANDPRIEVLFDKYGRNVSGTFQQNAEFRAMPMSFGAEEQTQRREEYAILDSATFLFNGNLPGIVITAAEVNFLKAEAFERWGGGDPEQAYETALKQSVDFYYNLHNTSSSSRQKETPPTSEEVNAFIENPAVAYAGSQEEKLAKIWTQKWVHFGFLQSVQSWSEYRRTGYPQLTFVPATLAGYEAPPTRLVYPSSEMAYNKENYQAVQGKDVRTGKIFWDVR</sequence>
<gene>
    <name evidence="1" type="ORF">PKOR_03060</name>
</gene>
<keyword evidence="2" id="KW-1185">Reference proteome</keyword>
<protein>
    <recommendedName>
        <fullName evidence="3">SusD/RagB family nutrient-binding outer membrane lipoprotein</fullName>
    </recommendedName>
</protein>
<dbReference type="PATRIC" id="fig|400092.3.peg.692"/>
<dbReference type="Gene3D" id="1.25.40.390">
    <property type="match status" value="1"/>
</dbReference>
<reference evidence="1 2" key="1">
    <citation type="journal article" date="2015" name="Sci. Rep.">
        <title>Unraveling adaptation of Pontibacter korlensis to radiation and infertility in desert through complete genome and comparative transcriptomic analysis.</title>
        <authorList>
            <person name="Dai J."/>
            <person name="Dai W."/>
            <person name="Qiu C."/>
            <person name="Yang Z."/>
            <person name="Zhang Y."/>
            <person name="Zhou M."/>
            <person name="Zhang L."/>
            <person name="Fang C."/>
            <person name="Gao Q."/>
            <person name="Yang Q."/>
            <person name="Li X."/>
            <person name="Wang Z."/>
            <person name="Wang Z."/>
            <person name="Jia Z."/>
            <person name="Chen X."/>
        </authorList>
    </citation>
    <scope>NUCLEOTIDE SEQUENCE [LARGE SCALE GENOMIC DNA]</scope>
    <source>
        <strain evidence="1 2">X14-1T</strain>
    </source>
</reference>
<dbReference type="AlphaFoldDB" id="A0A0E3ZEH2"/>
<name>A0A0E3ZEH2_9BACT</name>
<dbReference type="SUPFAM" id="SSF48452">
    <property type="entry name" value="TPR-like"/>
    <property type="match status" value="1"/>
</dbReference>
<dbReference type="EMBL" id="CP009621">
    <property type="protein sequence ID" value="AKD02298.1"/>
    <property type="molecule type" value="Genomic_DNA"/>
</dbReference>
<accession>A0A0E3ZEH2</accession>
<dbReference type="Pfam" id="PF12771">
    <property type="entry name" value="SusD-like_2"/>
    <property type="match status" value="1"/>
</dbReference>
<dbReference type="STRING" id="400092.PKOR_03060"/>
<proteinExistence type="predicted"/>
<dbReference type="InterPro" id="IPR041662">
    <property type="entry name" value="SusD-like_2"/>
</dbReference>
<dbReference type="InterPro" id="IPR011990">
    <property type="entry name" value="TPR-like_helical_dom_sf"/>
</dbReference>
<evidence type="ECO:0008006" key="3">
    <source>
        <dbReference type="Google" id="ProtNLM"/>
    </source>
</evidence>
<dbReference type="HOGENOM" id="CLU_025928_1_0_10"/>
<dbReference type="RefSeq" id="WP_046309071.1">
    <property type="nucleotide sequence ID" value="NZ_CBCSCY010000007.1"/>
</dbReference>
<dbReference type="KEGG" id="pko:PKOR_03060"/>
<evidence type="ECO:0000313" key="2">
    <source>
        <dbReference type="Proteomes" id="UP000033109"/>
    </source>
</evidence>
<dbReference type="Proteomes" id="UP000033109">
    <property type="component" value="Chromosome"/>
</dbReference>
<dbReference type="PROSITE" id="PS51257">
    <property type="entry name" value="PROKAR_LIPOPROTEIN"/>
    <property type="match status" value="1"/>
</dbReference>